<name>A0ABW0W1D2_9BACL</name>
<accession>A0ABW0W1D2</accession>
<dbReference type="InterPro" id="IPR040198">
    <property type="entry name" value="Fido_containing"/>
</dbReference>
<organism evidence="2 3">
    <name type="scientific">Paenibacillus solisilvae</name>
    <dbReference type="NCBI Taxonomy" id="2486751"/>
    <lineage>
        <taxon>Bacteria</taxon>
        <taxon>Bacillati</taxon>
        <taxon>Bacillota</taxon>
        <taxon>Bacilli</taxon>
        <taxon>Bacillales</taxon>
        <taxon>Paenibacillaceae</taxon>
        <taxon>Paenibacillus</taxon>
    </lineage>
</organism>
<evidence type="ECO:0000313" key="2">
    <source>
        <dbReference type="EMBL" id="MFC5651258.1"/>
    </source>
</evidence>
<dbReference type="InterPro" id="IPR003812">
    <property type="entry name" value="Fido"/>
</dbReference>
<reference evidence="3" key="1">
    <citation type="journal article" date="2019" name="Int. J. Syst. Evol. Microbiol.">
        <title>The Global Catalogue of Microorganisms (GCM) 10K type strain sequencing project: providing services to taxonomists for standard genome sequencing and annotation.</title>
        <authorList>
            <consortium name="The Broad Institute Genomics Platform"/>
            <consortium name="The Broad Institute Genome Sequencing Center for Infectious Disease"/>
            <person name="Wu L."/>
            <person name="Ma J."/>
        </authorList>
    </citation>
    <scope>NUCLEOTIDE SEQUENCE [LARGE SCALE GENOMIC DNA]</scope>
    <source>
        <strain evidence="3">CGMCC 1.3240</strain>
    </source>
</reference>
<dbReference type="Gene3D" id="1.10.3290.10">
    <property type="entry name" value="Fido-like domain"/>
    <property type="match status" value="1"/>
</dbReference>
<dbReference type="Pfam" id="PF02661">
    <property type="entry name" value="Fic"/>
    <property type="match status" value="1"/>
</dbReference>
<comment type="caution">
    <text evidence="2">The sequence shown here is derived from an EMBL/GenBank/DDBJ whole genome shotgun (WGS) entry which is preliminary data.</text>
</comment>
<dbReference type="InterPro" id="IPR036597">
    <property type="entry name" value="Fido-like_dom_sf"/>
</dbReference>
<evidence type="ECO:0000313" key="3">
    <source>
        <dbReference type="Proteomes" id="UP001596047"/>
    </source>
</evidence>
<dbReference type="EMBL" id="JBHSOW010000070">
    <property type="protein sequence ID" value="MFC5651258.1"/>
    <property type="molecule type" value="Genomic_DNA"/>
</dbReference>
<keyword evidence="3" id="KW-1185">Reference proteome</keyword>
<sequence length="349" mass="40037">MITFDTNQLDTMAWNNTVIQMLIRLGEYKGKQALYFQQSPEILTALKNVAIIQSTESSNRIEKIIVTSKRLELLVHEKVAPQDRSESEIAGYRDILEVIHSSAEHMRVNNGLIKQMHRDLMKYATGAGGRWKQADNNITETLPNGNVLIRFVPVPAFQVDTMMQSLNTGFQAKRDNGGIGDLILIAVYVLDFLCVHPFSDGNGRMARLITLLLLYQAGYEVGRYVSIEKIIEETKEQYYNTLYHSSMHWHEGKNNLLPWIEYFLSIMIKAYQRFEERVGSLDRGRGWKARQVEAVIKHMMADFTVADILERCPGIAGPTIRQVLNKLSREKQIESISMGRNARWRKSEI</sequence>
<dbReference type="RefSeq" id="WP_379189866.1">
    <property type="nucleotide sequence ID" value="NZ_JBHSOW010000070.1"/>
</dbReference>
<proteinExistence type="predicted"/>
<evidence type="ECO:0000259" key="1">
    <source>
        <dbReference type="PROSITE" id="PS51459"/>
    </source>
</evidence>
<dbReference type="SUPFAM" id="SSF140931">
    <property type="entry name" value="Fic-like"/>
    <property type="match status" value="1"/>
</dbReference>
<protein>
    <submittedName>
        <fullName evidence="2">Fic family protein</fullName>
    </submittedName>
</protein>
<dbReference type="Proteomes" id="UP001596047">
    <property type="component" value="Unassembled WGS sequence"/>
</dbReference>
<gene>
    <name evidence="2" type="ORF">ACFPYJ_19530</name>
</gene>
<feature type="domain" description="Fido" evidence="1">
    <location>
        <begin position="108"/>
        <end position="265"/>
    </location>
</feature>
<dbReference type="PANTHER" id="PTHR13504:SF38">
    <property type="entry name" value="FIDO DOMAIN-CONTAINING PROTEIN"/>
    <property type="match status" value="1"/>
</dbReference>
<dbReference type="PROSITE" id="PS51459">
    <property type="entry name" value="FIDO"/>
    <property type="match status" value="1"/>
</dbReference>
<dbReference type="PANTHER" id="PTHR13504">
    <property type="entry name" value="FIDO DOMAIN-CONTAINING PROTEIN DDB_G0283145"/>
    <property type="match status" value="1"/>
</dbReference>